<comment type="caution">
    <text evidence="1">The sequence shown here is derived from an EMBL/GenBank/DDBJ whole genome shotgun (WGS) entry which is preliminary data.</text>
</comment>
<sequence>MSATPASGQEARLRRTLESLWRDISIDAPVTGASSLSSADLMIPTSEGPLRLALDPEGRRHLLVPLPTSAAAVEDKHSSGVHLDTRVLVIDDRPVRCLDLVCRRSDLVGVFTGLVADVCLALAPDPREPGKTLARTLTSWRELFGEDSPAWTVPRLAGLFGELLVLEEILRRRPTASAFWVGPTGTAQDFRSDRNAIEVKTSTTMQGRVVRIHGIDQLDPPTTGFLSLVWCRVLLSKPGTGDSVPAAIARCLALGGDQPLLSLLDRLKLPPLTTSELLTTTFELGERRLFDIDEDFPRITPDRFGTRVTPAGVGGVEYLVDLDVVAPSDEDLGALVDRFLDGS</sequence>
<organism evidence="1 2">
    <name type="scientific">Actinoplanes awajinensis subsp. mycoplanecinus</name>
    <dbReference type="NCBI Taxonomy" id="135947"/>
    <lineage>
        <taxon>Bacteria</taxon>
        <taxon>Bacillati</taxon>
        <taxon>Actinomycetota</taxon>
        <taxon>Actinomycetes</taxon>
        <taxon>Micromonosporales</taxon>
        <taxon>Micromonosporaceae</taxon>
        <taxon>Actinoplanes</taxon>
    </lineage>
</organism>
<reference evidence="1 2" key="1">
    <citation type="submission" date="2015-10" db="EMBL/GenBank/DDBJ databases">
        <authorList>
            <person name="Gilbert D.G."/>
        </authorList>
    </citation>
    <scope>NUCLEOTIDE SEQUENCE [LARGE SCALE GENOMIC DNA]</scope>
    <source>
        <strain evidence="1 2">NRRL B-16712</strain>
    </source>
</reference>
<gene>
    <name evidence="1" type="ORF">ADL15_22255</name>
</gene>
<dbReference type="InterPro" id="IPR025534">
    <property type="entry name" value="DUF4420"/>
</dbReference>
<dbReference type="RefSeq" id="WP_067694402.1">
    <property type="nucleotide sequence ID" value="NZ_LLZH01000212.1"/>
</dbReference>
<dbReference type="Proteomes" id="UP000053244">
    <property type="component" value="Unassembled WGS sequence"/>
</dbReference>
<proteinExistence type="predicted"/>
<accession>A0A101JRQ0</accession>
<dbReference type="AlphaFoldDB" id="A0A101JRQ0"/>
<evidence type="ECO:0000313" key="2">
    <source>
        <dbReference type="Proteomes" id="UP000053244"/>
    </source>
</evidence>
<keyword evidence="2" id="KW-1185">Reference proteome</keyword>
<dbReference type="EMBL" id="LLZH01000212">
    <property type="protein sequence ID" value="KUL31458.1"/>
    <property type="molecule type" value="Genomic_DNA"/>
</dbReference>
<protein>
    <recommendedName>
        <fullName evidence="3">PD-(D/E)XK motif protein</fullName>
    </recommendedName>
</protein>
<evidence type="ECO:0000313" key="1">
    <source>
        <dbReference type="EMBL" id="KUL31458.1"/>
    </source>
</evidence>
<dbReference type="OrthoDB" id="4854145at2"/>
<evidence type="ECO:0008006" key="3">
    <source>
        <dbReference type="Google" id="ProtNLM"/>
    </source>
</evidence>
<name>A0A101JRQ0_9ACTN</name>
<dbReference type="Pfam" id="PF14390">
    <property type="entry name" value="DUF4420"/>
    <property type="match status" value="1"/>
</dbReference>